<dbReference type="Gene3D" id="1.10.286.20">
    <property type="match status" value="1"/>
</dbReference>
<feature type="domain" description="Translation elongation factor EFTs/EF1B dimerisation" evidence="6">
    <location>
        <begin position="92"/>
        <end position="193"/>
    </location>
</feature>
<dbReference type="CDD" id="cd14275">
    <property type="entry name" value="UBA_EF-Ts"/>
    <property type="match status" value="1"/>
</dbReference>
<evidence type="ECO:0000256" key="5">
    <source>
        <dbReference type="HAMAP-Rule" id="MF_00050"/>
    </source>
</evidence>
<comment type="caution">
    <text evidence="7">The sequence shown here is derived from an EMBL/GenBank/DDBJ whole genome shotgun (WGS) entry which is preliminary data.</text>
</comment>
<dbReference type="PANTHER" id="PTHR11741:SF0">
    <property type="entry name" value="ELONGATION FACTOR TS, MITOCHONDRIAL"/>
    <property type="match status" value="1"/>
</dbReference>
<dbReference type="GO" id="GO:0005737">
    <property type="term" value="C:cytoplasm"/>
    <property type="evidence" value="ECO:0007669"/>
    <property type="project" value="UniProtKB-SubCell"/>
</dbReference>
<dbReference type="SUPFAM" id="SSF54713">
    <property type="entry name" value="Elongation factor Ts (EF-Ts), dimerisation domain"/>
    <property type="match status" value="1"/>
</dbReference>
<dbReference type="Pfam" id="PF00889">
    <property type="entry name" value="EF_TS"/>
    <property type="match status" value="1"/>
</dbReference>
<keyword evidence="4 5" id="KW-0648">Protein biosynthesis</keyword>
<comment type="similarity">
    <text evidence="1 5">Belongs to the EF-Ts family.</text>
</comment>
<dbReference type="InterPro" id="IPR036402">
    <property type="entry name" value="EF-Ts_dimer_sf"/>
</dbReference>
<evidence type="ECO:0000313" key="8">
    <source>
        <dbReference type="Proteomes" id="UP000182753"/>
    </source>
</evidence>
<name>A0A1J4RSB3_9BACT</name>
<dbReference type="Gene3D" id="3.30.479.20">
    <property type="entry name" value="Elongation factor Ts, dimerisation domain"/>
    <property type="match status" value="1"/>
</dbReference>
<dbReference type="GO" id="GO:0003746">
    <property type="term" value="F:translation elongation factor activity"/>
    <property type="evidence" value="ECO:0007669"/>
    <property type="project" value="UniProtKB-UniRule"/>
</dbReference>
<dbReference type="Proteomes" id="UP000182753">
    <property type="component" value="Unassembled WGS sequence"/>
</dbReference>
<dbReference type="PANTHER" id="PTHR11741">
    <property type="entry name" value="ELONGATION FACTOR TS"/>
    <property type="match status" value="1"/>
</dbReference>
<proteinExistence type="inferred from homology"/>
<dbReference type="SUPFAM" id="SSF46934">
    <property type="entry name" value="UBA-like"/>
    <property type="match status" value="1"/>
</dbReference>
<organism evidence="7 8">
    <name type="scientific">Candidatus Berkelbacteria bacterium CG1_02_42_45</name>
    <dbReference type="NCBI Taxonomy" id="1805036"/>
    <lineage>
        <taxon>Bacteria</taxon>
        <taxon>Candidatus Berkelbacteria</taxon>
    </lineage>
</organism>
<dbReference type="InterPro" id="IPR014039">
    <property type="entry name" value="Transl_elong_EFTs/EF1B_dimer"/>
</dbReference>
<protein>
    <recommendedName>
        <fullName evidence="2 5">Elongation factor Ts</fullName>
        <shortName evidence="5">EF-Ts</shortName>
    </recommendedName>
</protein>
<dbReference type="InterPro" id="IPR009060">
    <property type="entry name" value="UBA-like_sf"/>
</dbReference>
<comment type="function">
    <text evidence="5">Associates with the EF-Tu.GDP complex and induces the exchange of GDP to GTP. It remains bound to the aminoacyl-tRNA.EF-Tu.GTP complex up to the GTP hydrolysis stage on the ribosome.</text>
</comment>
<accession>A0A1J4RSB3</accession>
<gene>
    <name evidence="5 7" type="primary">tsf</name>
    <name evidence="7" type="ORF">AUJ40_00145</name>
</gene>
<reference evidence="7 8" key="1">
    <citation type="journal article" date="2016" name="Environ. Microbiol.">
        <title>Genomic resolution of a cold subsurface aquifer community provides metabolic insights for novel microbes adapted to high CO concentrations.</title>
        <authorList>
            <person name="Probst A.J."/>
            <person name="Castelle C.J."/>
            <person name="Singh A."/>
            <person name="Brown C.T."/>
            <person name="Anantharaman K."/>
            <person name="Sharon I."/>
            <person name="Hug L.A."/>
            <person name="Burstein D."/>
            <person name="Emerson J.B."/>
            <person name="Thomas B.C."/>
            <person name="Banfield J.F."/>
        </authorList>
    </citation>
    <scope>NUCLEOTIDE SEQUENCE [LARGE SCALE GENOMIC DNA]</scope>
    <source>
        <strain evidence="7">CG1_02_42_45</strain>
    </source>
</reference>
<dbReference type="FunFam" id="1.10.8.10:FF:000001">
    <property type="entry name" value="Elongation factor Ts"/>
    <property type="match status" value="1"/>
</dbReference>
<feature type="region of interest" description="Involved in Mg(2+) ion dislocation from EF-Tu" evidence="5">
    <location>
        <begin position="80"/>
        <end position="83"/>
    </location>
</feature>
<dbReference type="InterPro" id="IPR001816">
    <property type="entry name" value="Transl_elong_EFTs/EF1B"/>
</dbReference>
<evidence type="ECO:0000256" key="1">
    <source>
        <dbReference type="ARBA" id="ARBA00005532"/>
    </source>
</evidence>
<dbReference type="HAMAP" id="MF_00050">
    <property type="entry name" value="EF_Ts"/>
    <property type="match status" value="1"/>
</dbReference>
<dbReference type="AlphaFoldDB" id="A0A1J4RSB3"/>
<evidence type="ECO:0000259" key="6">
    <source>
        <dbReference type="Pfam" id="PF00889"/>
    </source>
</evidence>
<dbReference type="EMBL" id="MNUJ01000003">
    <property type="protein sequence ID" value="OIN90273.1"/>
    <property type="molecule type" value="Genomic_DNA"/>
</dbReference>
<evidence type="ECO:0000256" key="2">
    <source>
        <dbReference type="ARBA" id="ARBA00016956"/>
    </source>
</evidence>
<dbReference type="Gene3D" id="1.10.8.10">
    <property type="entry name" value="DNA helicase RuvA subunit, C-terminal domain"/>
    <property type="match status" value="1"/>
</dbReference>
<evidence type="ECO:0000256" key="3">
    <source>
        <dbReference type="ARBA" id="ARBA00022768"/>
    </source>
</evidence>
<keyword evidence="3 5" id="KW-0251">Elongation factor</keyword>
<evidence type="ECO:0000313" key="7">
    <source>
        <dbReference type="EMBL" id="OIN90273.1"/>
    </source>
</evidence>
<comment type="subcellular location">
    <subcellularLocation>
        <location evidence="5">Cytoplasm</location>
    </subcellularLocation>
</comment>
<evidence type="ECO:0000256" key="4">
    <source>
        <dbReference type="ARBA" id="ARBA00022917"/>
    </source>
</evidence>
<keyword evidence="5" id="KW-0963">Cytoplasm</keyword>
<sequence length="196" mass="21845">MNVMAKDIAALREKTGLPMMDCKSALLEAGGDEEKAIEILRNKGLSRSEKRAGRATSNGVIDSYIHNGRIGVLVKVLCETDFVARNEDFKNFAHEISLQVAASAPKYLSREQVPTQEIAEEKEIYAQEAKSSGKPEDVIKKIVEGKLDTHYSQVCLLDQPYFRNPKKTITDILNEIIAKTGEKVVISRFARMELSC</sequence>